<organism evidence="2 3">
    <name type="scientific">Planobacterium oryzisoli</name>
    <dbReference type="NCBI Taxonomy" id="2771435"/>
    <lineage>
        <taxon>Bacteria</taxon>
        <taxon>Pseudomonadati</taxon>
        <taxon>Bacteroidota</taxon>
        <taxon>Flavobacteriia</taxon>
        <taxon>Flavobacteriales</taxon>
        <taxon>Weeksellaceae</taxon>
        <taxon>Chryseobacterium group</taxon>
        <taxon>Chryseobacterium</taxon>
    </lineage>
</organism>
<keyword evidence="3" id="KW-1185">Reference proteome</keyword>
<evidence type="ECO:0000313" key="3">
    <source>
        <dbReference type="Proteomes" id="UP000694480"/>
    </source>
</evidence>
<dbReference type="InterPro" id="IPR052339">
    <property type="entry name" value="Fe-S_Maturation_MIP18"/>
</dbReference>
<proteinExistence type="predicted"/>
<evidence type="ECO:0000259" key="1">
    <source>
        <dbReference type="Pfam" id="PF01883"/>
    </source>
</evidence>
<dbReference type="PANTHER" id="PTHR42831:SF1">
    <property type="entry name" value="FE-S PROTEIN MATURATION AUXILIARY FACTOR YITW"/>
    <property type="match status" value="1"/>
</dbReference>
<evidence type="ECO:0000313" key="2">
    <source>
        <dbReference type="EMBL" id="MBF5027032.1"/>
    </source>
</evidence>
<dbReference type="InterPro" id="IPR034904">
    <property type="entry name" value="FSCA_dom_sf"/>
</dbReference>
<dbReference type="Proteomes" id="UP000694480">
    <property type="component" value="Unassembled WGS sequence"/>
</dbReference>
<accession>A0A930YVB0</accession>
<feature type="domain" description="MIP18 family-like" evidence="1">
    <location>
        <begin position="17"/>
        <end position="85"/>
    </location>
</feature>
<dbReference type="PANTHER" id="PTHR42831">
    <property type="entry name" value="FE-S PROTEIN MATURATION AUXILIARY FACTOR YITW"/>
    <property type="match status" value="1"/>
</dbReference>
<dbReference type="Pfam" id="PF01883">
    <property type="entry name" value="FeS_assembly_P"/>
    <property type="match status" value="1"/>
</dbReference>
<gene>
    <name evidence="2" type="ORF">IC612_04370</name>
</gene>
<dbReference type="Gene3D" id="3.30.300.130">
    <property type="entry name" value="Fe-S cluster assembly (FSCA)"/>
    <property type="match status" value="1"/>
</dbReference>
<dbReference type="RefSeq" id="WP_194738958.1">
    <property type="nucleotide sequence ID" value="NZ_JADKYY010000004.1"/>
</dbReference>
<dbReference type="SUPFAM" id="SSF117916">
    <property type="entry name" value="Fe-S cluster assembly (FSCA) domain-like"/>
    <property type="match status" value="1"/>
</dbReference>
<dbReference type="AlphaFoldDB" id="A0A930YVB0"/>
<sequence length="109" mass="12614">MKVFDFNKDSDLQLRAMEALMEVIDPEMMVNIVDLGLIYQVDFLEDGRLYLVMTLTSQFCPMGDAIQTGARNALEHAFPDRTVEIELRFDPPWSYDLISPEGLEQLRNR</sequence>
<name>A0A930YVB0_9FLAO</name>
<protein>
    <submittedName>
        <fullName evidence="2">Metal-sulfur cluster assembly factor</fullName>
    </submittedName>
</protein>
<dbReference type="EMBL" id="JADKYY010000004">
    <property type="protein sequence ID" value="MBF5027032.1"/>
    <property type="molecule type" value="Genomic_DNA"/>
</dbReference>
<reference evidence="2" key="1">
    <citation type="submission" date="2020-11" db="EMBL/GenBank/DDBJ databases">
        <title>Genome seq and assembly of Planobacterium sp.</title>
        <authorList>
            <person name="Chhetri G."/>
        </authorList>
    </citation>
    <scope>NUCLEOTIDE SEQUENCE</scope>
    <source>
        <strain evidence="2">GCR5</strain>
    </source>
</reference>
<dbReference type="InterPro" id="IPR002744">
    <property type="entry name" value="MIP18-like"/>
</dbReference>
<comment type="caution">
    <text evidence="2">The sequence shown here is derived from an EMBL/GenBank/DDBJ whole genome shotgun (WGS) entry which is preliminary data.</text>
</comment>